<protein>
    <submittedName>
        <fullName evidence="2">Uncharacterized protein</fullName>
    </submittedName>
</protein>
<dbReference type="EMBL" id="CP095074">
    <property type="protein sequence ID" value="UOQ93181.1"/>
    <property type="molecule type" value="Genomic_DNA"/>
</dbReference>
<dbReference type="RefSeq" id="WP_244752785.1">
    <property type="nucleotide sequence ID" value="NZ_CP095074.1"/>
</dbReference>
<gene>
    <name evidence="2" type="ORF">MUO14_22825</name>
</gene>
<sequence length="65" mass="7503">MILVTIMILVRRKIIVIPMIIMVVATIMILVKRKIRRNAVVAGIIKERLYSLKGIRQRSAKDMTI</sequence>
<keyword evidence="1" id="KW-0472">Membrane</keyword>
<keyword evidence="1" id="KW-1133">Transmembrane helix</keyword>
<name>A0ABY4GYT5_9BACI</name>
<keyword evidence="1" id="KW-0812">Transmembrane</keyword>
<keyword evidence="3" id="KW-1185">Reference proteome</keyword>
<organism evidence="2 3">
    <name type="scientific">Halobacillus shinanisalinarum</name>
    <dbReference type="NCBI Taxonomy" id="2932258"/>
    <lineage>
        <taxon>Bacteria</taxon>
        <taxon>Bacillati</taxon>
        <taxon>Bacillota</taxon>
        <taxon>Bacilli</taxon>
        <taxon>Bacillales</taxon>
        <taxon>Bacillaceae</taxon>
        <taxon>Halobacillus</taxon>
    </lineage>
</organism>
<reference evidence="2 3" key="1">
    <citation type="submission" date="2022-04" db="EMBL/GenBank/DDBJ databases">
        <title>Halobacillus sp. isolated from saltern.</title>
        <authorList>
            <person name="Won M."/>
            <person name="Lee C.-M."/>
            <person name="Woen H.-Y."/>
            <person name="Kwon S.-W."/>
        </authorList>
    </citation>
    <scope>NUCLEOTIDE SEQUENCE [LARGE SCALE GENOMIC DNA]</scope>
    <source>
        <strain evidence="2 3">SSTM10-2</strain>
    </source>
</reference>
<dbReference type="Proteomes" id="UP000831880">
    <property type="component" value="Chromosome"/>
</dbReference>
<evidence type="ECO:0000313" key="3">
    <source>
        <dbReference type="Proteomes" id="UP000831880"/>
    </source>
</evidence>
<proteinExistence type="predicted"/>
<evidence type="ECO:0000313" key="2">
    <source>
        <dbReference type="EMBL" id="UOQ93181.1"/>
    </source>
</evidence>
<accession>A0ABY4GYT5</accession>
<evidence type="ECO:0000256" key="1">
    <source>
        <dbReference type="SAM" id="Phobius"/>
    </source>
</evidence>
<feature type="transmembrane region" description="Helical" evidence="1">
    <location>
        <begin position="14"/>
        <end position="31"/>
    </location>
</feature>